<sequence>MKNSKSLQTTLNQRHFGNENLYRVPKKISPTHKIASVNKTRKALEVISNKTNLNNNSLINLIDKTQANNDNNSLQPETQINPQRTVYQDDISKTIVDELDIETEEEEIEDEEEREQERGNDDNEKTPEKYVEQEENSTSPETDESDPLANAQIPMSPKWNPSIREQLQNVVKTYHMSTPDPTDEDTWDVAMFNLRLLGNTEPL</sequence>
<feature type="compositionally biased region" description="Basic and acidic residues" evidence="1">
    <location>
        <begin position="115"/>
        <end position="132"/>
    </location>
</feature>
<proteinExistence type="predicted"/>
<comment type="caution">
    <text evidence="2">The sequence shown here is derived from an EMBL/GenBank/DDBJ whole genome shotgun (WGS) entry which is preliminary data.</text>
</comment>
<feature type="compositionally biased region" description="Acidic residues" evidence="1">
    <location>
        <begin position="98"/>
        <end position="114"/>
    </location>
</feature>
<evidence type="ECO:0000313" key="3">
    <source>
        <dbReference type="Proteomes" id="UP001165063"/>
    </source>
</evidence>
<protein>
    <submittedName>
        <fullName evidence="2">Unnamed protein product</fullName>
    </submittedName>
</protein>
<name>A0A9W7DIT8_AMBMO</name>
<dbReference type="AlphaFoldDB" id="A0A9W7DIT8"/>
<keyword evidence="3" id="KW-1185">Reference proteome</keyword>
<dbReference type="Proteomes" id="UP001165063">
    <property type="component" value="Unassembled WGS sequence"/>
</dbReference>
<gene>
    <name evidence="2" type="ORF">Amon01_000754000</name>
</gene>
<evidence type="ECO:0000256" key="1">
    <source>
        <dbReference type="SAM" id="MobiDB-lite"/>
    </source>
</evidence>
<feature type="region of interest" description="Disordered" evidence="1">
    <location>
        <begin position="98"/>
        <end position="161"/>
    </location>
</feature>
<reference evidence="2" key="1">
    <citation type="submission" date="2023-04" db="EMBL/GenBank/DDBJ databases">
        <title>Ambrosiozyma monospora NBRC 1965.</title>
        <authorList>
            <person name="Ichikawa N."/>
            <person name="Sato H."/>
            <person name="Tonouchi N."/>
        </authorList>
    </citation>
    <scope>NUCLEOTIDE SEQUENCE</scope>
    <source>
        <strain evidence="2">NBRC 1965</strain>
    </source>
</reference>
<dbReference type="EMBL" id="BSXU01005654">
    <property type="protein sequence ID" value="GMG55338.1"/>
    <property type="molecule type" value="Genomic_DNA"/>
</dbReference>
<accession>A0A9W7DIT8</accession>
<organism evidence="2 3">
    <name type="scientific">Ambrosiozyma monospora</name>
    <name type="common">Yeast</name>
    <name type="synonym">Endomycopsis monosporus</name>
    <dbReference type="NCBI Taxonomy" id="43982"/>
    <lineage>
        <taxon>Eukaryota</taxon>
        <taxon>Fungi</taxon>
        <taxon>Dikarya</taxon>
        <taxon>Ascomycota</taxon>
        <taxon>Saccharomycotina</taxon>
        <taxon>Pichiomycetes</taxon>
        <taxon>Pichiales</taxon>
        <taxon>Pichiaceae</taxon>
        <taxon>Ambrosiozyma</taxon>
    </lineage>
</organism>
<evidence type="ECO:0000313" key="2">
    <source>
        <dbReference type="EMBL" id="GMG55338.1"/>
    </source>
</evidence>